<name>A0A1X3GHH6_9BRAD</name>
<dbReference type="RefSeq" id="WP_085360647.1">
    <property type="nucleotide sequence ID" value="NZ_NAFD01000178.1"/>
</dbReference>
<dbReference type="EMBL" id="NAFI01000175">
    <property type="protein sequence ID" value="OSJ08422.1"/>
    <property type="molecule type" value="Genomic_DNA"/>
</dbReference>
<dbReference type="AlphaFoldDB" id="A0A1X3GHH6"/>
<protein>
    <submittedName>
        <fullName evidence="3">Alpha/beta hydrolase</fullName>
    </submittedName>
</protein>
<dbReference type="GO" id="GO:0016787">
    <property type="term" value="F:hydrolase activity"/>
    <property type="evidence" value="ECO:0007669"/>
    <property type="project" value="UniProtKB-KW"/>
</dbReference>
<dbReference type="PANTHER" id="PTHR43329">
    <property type="entry name" value="EPOXIDE HYDROLASE"/>
    <property type="match status" value="1"/>
</dbReference>
<dbReference type="OrthoDB" id="9812774at2"/>
<dbReference type="Gene3D" id="3.40.50.1820">
    <property type="entry name" value="alpha/beta hydrolase"/>
    <property type="match status" value="1"/>
</dbReference>
<dbReference type="InterPro" id="IPR000073">
    <property type="entry name" value="AB_hydrolase_1"/>
</dbReference>
<evidence type="ECO:0000313" key="4">
    <source>
        <dbReference type="Proteomes" id="UP000193553"/>
    </source>
</evidence>
<dbReference type="Pfam" id="PF00561">
    <property type="entry name" value="Abhydrolase_1"/>
    <property type="match status" value="1"/>
</dbReference>
<accession>A0A1X3GHH6</accession>
<dbReference type="Proteomes" id="UP000193553">
    <property type="component" value="Unassembled WGS sequence"/>
</dbReference>
<reference evidence="3 4" key="1">
    <citation type="submission" date="2017-03" db="EMBL/GenBank/DDBJ databases">
        <title>Whole genome sequences of fourteen strains of Bradyrhizobium canariense and one strain of Bradyrhizobium japonicum isolated from Lupinus (Papilionoideae: Genisteae) species in Algeria.</title>
        <authorList>
            <person name="Crovadore J."/>
            <person name="Chekireb D."/>
            <person name="Brachmann A."/>
            <person name="Chablais R."/>
            <person name="Cochard B."/>
            <person name="Lefort F."/>
        </authorList>
    </citation>
    <scope>NUCLEOTIDE SEQUENCE [LARGE SCALE GENOMIC DNA]</scope>
    <source>
        <strain evidence="3 4">UBMA195</strain>
    </source>
</reference>
<dbReference type="InterPro" id="IPR000639">
    <property type="entry name" value="Epox_hydrolase-like"/>
</dbReference>
<comment type="caution">
    <text evidence="3">The sequence shown here is derived from an EMBL/GenBank/DDBJ whole genome shotgun (WGS) entry which is preliminary data.</text>
</comment>
<feature type="domain" description="AB hydrolase-1" evidence="2">
    <location>
        <begin position="42"/>
        <end position="284"/>
    </location>
</feature>
<sequence>MNTRSAARQANAQADTRGTEPALKYVQANGVRFAYLEQGDGPLVMLLHGFPDNAWSYRKQLQVFADAGYRAVAPFLRGYAPTEIPADGIFDPIALGKDLEALIAALSDDGQARVVGMDWGGTSTFQALATAPSAIKAAVVMNTAHPITISSIRRDPELVRAVFHVYFFQLPGAESAVNTEGLPFVDYLWKLWSPTFNNAEHIRSIKETLSSPGTMAAALKYYGGLTDAGLTGRLPINDMHTPTLTIYGSNDPTARYSVKEEPLFKGPHKRIVLPDVGHFPHLEREEEVTGLIMDWFKTHAPD</sequence>
<proteinExistence type="predicted"/>
<gene>
    <name evidence="3" type="ORF">BSZ18_19350</name>
</gene>
<evidence type="ECO:0000313" key="3">
    <source>
        <dbReference type="EMBL" id="OSJ08422.1"/>
    </source>
</evidence>
<dbReference type="InterPro" id="IPR029058">
    <property type="entry name" value="AB_hydrolase_fold"/>
</dbReference>
<evidence type="ECO:0000256" key="1">
    <source>
        <dbReference type="ARBA" id="ARBA00022801"/>
    </source>
</evidence>
<organism evidence="3 4">
    <name type="scientific">Bradyrhizobium canariense</name>
    <dbReference type="NCBI Taxonomy" id="255045"/>
    <lineage>
        <taxon>Bacteria</taxon>
        <taxon>Pseudomonadati</taxon>
        <taxon>Pseudomonadota</taxon>
        <taxon>Alphaproteobacteria</taxon>
        <taxon>Hyphomicrobiales</taxon>
        <taxon>Nitrobacteraceae</taxon>
        <taxon>Bradyrhizobium</taxon>
    </lineage>
</organism>
<dbReference type="PRINTS" id="PR00412">
    <property type="entry name" value="EPOXHYDRLASE"/>
</dbReference>
<dbReference type="SUPFAM" id="SSF53474">
    <property type="entry name" value="alpha/beta-Hydrolases"/>
    <property type="match status" value="1"/>
</dbReference>
<keyword evidence="1 3" id="KW-0378">Hydrolase</keyword>
<evidence type="ECO:0000259" key="2">
    <source>
        <dbReference type="Pfam" id="PF00561"/>
    </source>
</evidence>